<accession>A0A0E9PSB6</accession>
<reference evidence="1" key="2">
    <citation type="journal article" date="2015" name="Fish Shellfish Immunol.">
        <title>Early steps in the European eel (Anguilla anguilla)-Vibrio vulnificus interaction in the gills: Role of the RtxA13 toxin.</title>
        <authorList>
            <person name="Callol A."/>
            <person name="Pajuelo D."/>
            <person name="Ebbesson L."/>
            <person name="Teles M."/>
            <person name="MacKenzie S."/>
            <person name="Amaro C."/>
        </authorList>
    </citation>
    <scope>NUCLEOTIDE SEQUENCE</scope>
</reference>
<reference evidence="1" key="1">
    <citation type="submission" date="2014-11" db="EMBL/GenBank/DDBJ databases">
        <authorList>
            <person name="Amaro Gonzalez C."/>
        </authorList>
    </citation>
    <scope>NUCLEOTIDE SEQUENCE</scope>
</reference>
<name>A0A0E9PSB6_ANGAN</name>
<evidence type="ECO:0000313" key="1">
    <source>
        <dbReference type="EMBL" id="JAH07192.1"/>
    </source>
</evidence>
<dbReference type="EMBL" id="GBXM01101385">
    <property type="protein sequence ID" value="JAH07192.1"/>
    <property type="molecule type" value="Transcribed_RNA"/>
</dbReference>
<protein>
    <submittedName>
        <fullName evidence="1">Uncharacterized protein</fullName>
    </submittedName>
</protein>
<proteinExistence type="predicted"/>
<dbReference type="AlphaFoldDB" id="A0A0E9PSB6"/>
<sequence length="44" mass="5205">MRFALMHAWSLLRNQFSFLEGLFIHEKMSKIPFNVAYINDTTVS</sequence>
<organism evidence="1">
    <name type="scientific">Anguilla anguilla</name>
    <name type="common">European freshwater eel</name>
    <name type="synonym">Muraena anguilla</name>
    <dbReference type="NCBI Taxonomy" id="7936"/>
    <lineage>
        <taxon>Eukaryota</taxon>
        <taxon>Metazoa</taxon>
        <taxon>Chordata</taxon>
        <taxon>Craniata</taxon>
        <taxon>Vertebrata</taxon>
        <taxon>Euteleostomi</taxon>
        <taxon>Actinopterygii</taxon>
        <taxon>Neopterygii</taxon>
        <taxon>Teleostei</taxon>
        <taxon>Anguilliformes</taxon>
        <taxon>Anguillidae</taxon>
        <taxon>Anguilla</taxon>
    </lineage>
</organism>